<dbReference type="Gene3D" id="3.30.870.10">
    <property type="entry name" value="Endonuclease Chain A"/>
    <property type="match status" value="1"/>
</dbReference>
<dbReference type="EMBL" id="GISG01194044">
    <property type="protein sequence ID" value="MBA4656919.1"/>
    <property type="molecule type" value="Transcribed_RNA"/>
</dbReference>
<feature type="site" description="Interaction with DNA" evidence="1">
    <location>
        <position position="2"/>
    </location>
</feature>
<dbReference type="SUPFAM" id="SSF56024">
    <property type="entry name" value="Phospholipase D/nuclease"/>
    <property type="match status" value="1"/>
</dbReference>
<evidence type="ECO:0000256" key="1">
    <source>
        <dbReference type="PIRSR" id="PIRSR610347-3"/>
    </source>
</evidence>
<feature type="coiled-coil region" evidence="2">
    <location>
        <begin position="83"/>
        <end position="113"/>
    </location>
</feature>
<dbReference type="PANTHER" id="PTHR12415">
    <property type="entry name" value="TYROSYL-DNA PHOSPHODIESTERASE 1"/>
    <property type="match status" value="1"/>
</dbReference>
<evidence type="ECO:0000256" key="3">
    <source>
        <dbReference type="SAM" id="MobiDB-lite"/>
    </source>
</evidence>
<dbReference type="GO" id="GO:0005634">
    <property type="term" value="C:nucleus"/>
    <property type="evidence" value="ECO:0007669"/>
    <property type="project" value="InterPro"/>
</dbReference>
<organism evidence="4">
    <name type="scientific">Opuntia streptacantha</name>
    <name type="common">Prickly pear cactus</name>
    <name type="synonym">Opuntia cardona</name>
    <dbReference type="NCBI Taxonomy" id="393608"/>
    <lineage>
        <taxon>Eukaryota</taxon>
        <taxon>Viridiplantae</taxon>
        <taxon>Streptophyta</taxon>
        <taxon>Embryophyta</taxon>
        <taxon>Tracheophyta</taxon>
        <taxon>Spermatophyta</taxon>
        <taxon>Magnoliopsida</taxon>
        <taxon>eudicotyledons</taxon>
        <taxon>Gunneridae</taxon>
        <taxon>Pentapetalae</taxon>
        <taxon>Caryophyllales</taxon>
        <taxon>Cactineae</taxon>
        <taxon>Cactaceae</taxon>
        <taxon>Opuntioideae</taxon>
        <taxon>Opuntia</taxon>
    </lineage>
</organism>
<dbReference type="AlphaFoldDB" id="A0A7C9A1B0"/>
<dbReference type="GO" id="GO:0006281">
    <property type="term" value="P:DNA repair"/>
    <property type="evidence" value="ECO:0007669"/>
    <property type="project" value="InterPro"/>
</dbReference>
<name>A0A7C9A1B0_OPUST</name>
<reference evidence="4" key="1">
    <citation type="journal article" date="2013" name="J. Plant Res.">
        <title>Effect of fungi and light on seed germination of three Opuntia species from semiarid lands of central Mexico.</title>
        <authorList>
            <person name="Delgado-Sanchez P."/>
            <person name="Jimenez-Bremont J.F."/>
            <person name="Guerrero-Gonzalez Mde L."/>
            <person name="Flores J."/>
        </authorList>
    </citation>
    <scope>NUCLEOTIDE SEQUENCE</scope>
    <source>
        <tissue evidence="4">Cladode</tissue>
    </source>
</reference>
<proteinExistence type="predicted"/>
<dbReference type="InterPro" id="IPR010347">
    <property type="entry name" value="Tdp1"/>
</dbReference>
<dbReference type="GO" id="GO:0008081">
    <property type="term" value="F:phosphoric diester hydrolase activity"/>
    <property type="evidence" value="ECO:0007669"/>
    <property type="project" value="InterPro"/>
</dbReference>
<reference evidence="4" key="2">
    <citation type="submission" date="2020-07" db="EMBL/GenBank/DDBJ databases">
        <authorList>
            <person name="Vera ALvarez R."/>
            <person name="Arias-Moreno D.M."/>
            <person name="Jimenez-Jacinto V."/>
            <person name="Jimenez-Bremont J.F."/>
            <person name="Swaminathan K."/>
            <person name="Moose S.P."/>
            <person name="Guerrero-Gonzalez M.L."/>
            <person name="Marino-Ramirez L."/>
            <person name="Landsman D."/>
            <person name="Rodriguez-Kessler M."/>
            <person name="Delgado-Sanchez P."/>
        </authorList>
    </citation>
    <scope>NUCLEOTIDE SEQUENCE</scope>
    <source>
        <tissue evidence="4">Cladode</tissue>
    </source>
</reference>
<feature type="region of interest" description="Disordered" evidence="3">
    <location>
        <begin position="1"/>
        <end position="26"/>
    </location>
</feature>
<dbReference type="PANTHER" id="PTHR12415:SF3">
    <property type="entry name" value="OS04G0403400 PROTEIN"/>
    <property type="match status" value="1"/>
</dbReference>
<keyword evidence="2" id="KW-0175">Coiled coil</keyword>
<evidence type="ECO:0000313" key="4">
    <source>
        <dbReference type="EMBL" id="MBA4656919.1"/>
    </source>
</evidence>
<protein>
    <submittedName>
        <fullName evidence="4">Uncharacterized protein</fullName>
    </submittedName>
</protein>
<evidence type="ECO:0000256" key="2">
    <source>
        <dbReference type="SAM" id="Coils"/>
    </source>
</evidence>
<sequence length="156" mass="17058">MSSAAWGRVISSQSGVQVKGPEKGDSSCERLHVCNYELGVIFVFPPPGTEGSHANDPSSLDDVDLPFIMPAPKYGPRDRPATMRAMREALAELAEQEERMERAQLDAAVEMMEEVPGEEDEDEVVVEAGNGVPLDEEEEKAYADVLWSQVESSQSC</sequence>
<accession>A0A7C9A1B0</accession>